<name>A0A9N9GI38_FUNMO</name>
<keyword evidence="2" id="KW-1185">Reference proteome</keyword>
<dbReference type="Gene3D" id="1.10.10.60">
    <property type="entry name" value="Homeodomain-like"/>
    <property type="match status" value="1"/>
</dbReference>
<evidence type="ECO:0000313" key="1">
    <source>
        <dbReference type="EMBL" id="CAG8607666.1"/>
    </source>
</evidence>
<proteinExistence type="predicted"/>
<gene>
    <name evidence="1" type="ORF">FMOSSE_LOCUS9290</name>
</gene>
<dbReference type="AlphaFoldDB" id="A0A9N9GI38"/>
<evidence type="ECO:0000313" key="2">
    <source>
        <dbReference type="Proteomes" id="UP000789375"/>
    </source>
</evidence>
<accession>A0A9N9GI38</accession>
<protein>
    <submittedName>
        <fullName evidence="1">7639_t:CDS:1</fullName>
    </submittedName>
</protein>
<dbReference type="EMBL" id="CAJVPP010002672">
    <property type="protein sequence ID" value="CAG8607666.1"/>
    <property type="molecule type" value="Genomic_DNA"/>
</dbReference>
<organism evidence="1 2">
    <name type="scientific">Funneliformis mosseae</name>
    <name type="common">Endomycorrhizal fungus</name>
    <name type="synonym">Glomus mosseae</name>
    <dbReference type="NCBI Taxonomy" id="27381"/>
    <lineage>
        <taxon>Eukaryota</taxon>
        <taxon>Fungi</taxon>
        <taxon>Fungi incertae sedis</taxon>
        <taxon>Mucoromycota</taxon>
        <taxon>Glomeromycotina</taxon>
        <taxon>Glomeromycetes</taxon>
        <taxon>Glomerales</taxon>
        <taxon>Glomeraceae</taxon>
        <taxon>Funneliformis</taxon>
    </lineage>
</organism>
<sequence length="42" mass="4731">MYCGKKLSEDQKEAIIAAKNLEYTNTRISAVINCSHSSIRPF</sequence>
<reference evidence="1" key="1">
    <citation type="submission" date="2021-06" db="EMBL/GenBank/DDBJ databases">
        <authorList>
            <person name="Kallberg Y."/>
            <person name="Tangrot J."/>
            <person name="Rosling A."/>
        </authorList>
    </citation>
    <scope>NUCLEOTIDE SEQUENCE</scope>
    <source>
        <strain evidence="1">87-6 pot B 2015</strain>
    </source>
</reference>
<dbReference type="Proteomes" id="UP000789375">
    <property type="component" value="Unassembled WGS sequence"/>
</dbReference>
<comment type="caution">
    <text evidence="1">The sequence shown here is derived from an EMBL/GenBank/DDBJ whole genome shotgun (WGS) entry which is preliminary data.</text>
</comment>